<name>A0A6J7E740_9ZZZZ</name>
<dbReference type="InterPro" id="IPR000873">
    <property type="entry name" value="AMP-dep_synth/lig_dom"/>
</dbReference>
<dbReference type="Gene3D" id="3.40.50.12780">
    <property type="entry name" value="N-terminal domain of ligase-like"/>
    <property type="match status" value="1"/>
</dbReference>
<evidence type="ECO:0000259" key="1">
    <source>
        <dbReference type="Pfam" id="PF00501"/>
    </source>
</evidence>
<dbReference type="InterPro" id="IPR020845">
    <property type="entry name" value="AMP-binding_CS"/>
</dbReference>
<dbReference type="InterPro" id="IPR025110">
    <property type="entry name" value="AMP-bd_C"/>
</dbReference>
<sequence>METSNADFSVGDIHEAIAATRPNELCLVFRDRRLTWADVTDRTRRLANYLHGQRLGCHTERSHLHGSASGQDHLAIYLHNGNEYLEAMLGAFKARVAPLNVNYRYVAEELRYLLNDSQAAAVVVHSQFAPTLAEVLHEVPSLRVILQVPDASGNDLLPGAVWYEDALAGSSNQRPPVTTSGDDLYILYTGGTTGMPKGVLWRGGDAIIECFGGPRTATSLQEFADEAVGGLRALLAPPFMHGAAHWMSFRTWNSGGTVFVQESPDRLDPVEVWGLIERERLDFLLIVGDAFARPLLDELDRNSYDLSSLTVVLSGGAALSANLKDELLRHLPTLMIVDGLGSSEAGGQVSQVSAGANATTGTFPISPGNHVLSADLDRQLTPGEDELGWLAKSGHLALGYLGDPAKTARTYPVIGGVRYAVPGDRARLRRDGTIELHGRDSATINSGGEKIFAEEVEAALKAHEGVYDCVVAGRPSDRWGNEVVAVVRIREGYTVTEADLLAEAARHIARYKLPKAFVFVDHIERSPSGKADYRWAKQTAAQH</sequence>
<dbReference type="InterPro" id="IPR042099">
    <property type="entry name" value="ANL_N_sf"/>
</dbReference>
<evidence type="ECO:0000313" key="3">
    <source>
        <dbReference type="EMBL" id="CAB4876920.1"/>
    </source>
</evidence>
<feature type="domain" description="AMP-binding enzyme C-terminal" evidence="2">
    <location>
        <begin position="455"/>
        <end position="530"/>
    </location>
</feature>
<dbReference type="GO" id="GO:0016877">
    <property type="term" value="F:ligase activity, forming carbon-sulfur bonds"/>
    <property type="evidence" value="ECO:0007669"/>
    <property type="project" value="UniProtKB-ARBA"/>
</dbReference>
<reference evidence="3" key="1">
    <citation type="submission" date="2020-05" db="EMBL/GenBank/DDBJ databases">
        <authorList>
            <person name="Chiriac C."/>
            <person name="Salcher M."/>
            <person name="Ghai R."/>
            <person name="Kavagutti S V."/>
        </authorList>
    </citation>
    <scope>NUCLEOTIDE SEQUENCE</scope>
</reference>
<evidence type="ECO:0000259" key="2">
    <source>
        <dbReference type="Pfam" id="PF13193"/>
    </source>
</evidence>
<dbReference type="SUPFAM" id="SSF56801">
    <property type="entry name" value="Acetyl-CoA synthetase-like"/>
    <property type="match status" value="1"/>
</dbReference>
<protein>
    <submittedName>
        <fullName evidence="3">Unannotated protein</fullName>
    </submittedName>
</protein>
<dbReference type="PROSITE" id="PS00455">
    <property type="entry name" value="AMP_BINDING"/>
    <property type="match status" value="1"/>
</dbReference>
<feature type="domain" description="AMP-dependent synthetase/ligase" evidence="1">
    <location>
        <begin position="17"/>
        <end position="376"/>
    </location>
</feature>
<organism evidence="3">
    <name type="scientific">freshwater metagenome</name>
    <dbReference type="NCBI Taxonomy" id="449393"/>
    <lineage>
        <taxon>unclassified sequences</taxon>
        <taxon>metagenomes</taxon>
        <taxon>ecological metagenomes</taxon>
    </lineage>
</organism>
<accession>A0A6J7E740</accession>
<gene>
    <name evidence="3" type="ORF">UFOPK3376_01176</name>
</gene>
<dbReference type="PANTHER" id="PTHR43767">
    <property type="entry name" value="LONG-CHAIN-FATTY-ACID--COA LIGASE"/>
    <property type="match status" value="1"/>
</dbReference>
<dbReference type="Gene3D" id="3.30.300.30">
    <property type="match status" value="1"/>
</dbReference>
<dbReference type="PANTHER" id="PTHR43767:SF10">
    <property type="entry name" value="SURFACTIN SYNTHASE SUBUNIT 1"/>
    <property type="match status" value="1"/>
</dbReference>
<dbReference type="NCBIfam" id="NF005863">
    <property type="entry name" value="PRK07798.1"/>
    <property type="match status" value="1"/>
</dbReference>
<dbReference type="InterPro" id="IPR045851">
    <property type="entry name" value="AMP-bd_C_sf"/>
</dbReference>
<dbReference type="AlphaFoldDB" id="A0A6J7E740"/>
<dbReference type="InterPro" id="IPR050237">
    <property type="entry name" value="ATP-dep_AMP-bd_enzyme"/>
</dbReference>
<proteinExistence type="predicted"/>
<dbReference type="Pfam" id="PF00501">
    <property type="entry name" value="AMP-binding"/>
    <property type="match status" value="1"/>
</dbReference>
<dbReference type="EMBL" id="CAFBLP010000024">
    <property type="protein sequence ID" value="CAB4876920.1"/>
    <property type="molecule type" value="Genomic_DNA"/>
</dbReference>
<dbReference type="Pfam" id="PF13193">
    <property type="entry name" value="AMP-binding_C"/>
    <property type="match status" value="1"/>
</dbReference>